<feature type="coiled-coil region" evidence="1">
    <location>
        <begin position="1852"/>
        <end position="2102"/>
    </location>
</feature>
<feature type="compositionally biased region" description="Basic and acidic residues" evidence="2">
    <location>
        <begin position="1185"/>
        <end position="1197"/>
    </location>
</feature>
<comment type="caution">
    <text evidence="3">The sequence shown here is derived from an EMBL/GenBank/DDBJ whole genome shotgun (WGS) entry which is preliminary data.</text>
</comment>
<name>A0AAD3HS72_9CHLO</name>
<feature type="region of interest" description="Disordered" evidence="2">
    <location>
        <begin position="115"/>
        <end position="198"/>
    </location>
</feature>
<feature type="compositionally biased region" description="Low complexity" evidence="2">
    <location>
        <begin position="135"/>
        <end position="182"/>
    </location>
</feature>
<feature type="compositionally biased region" description="Basic residues" evidence="2">
    <location>
        <begin position="829"/>
        <end position="839"/>
    </location>
</feature>
<evidence type="ECO:0000256" key="2">
    <source>
        <dbReference type="SAM" id="MobiDB-lite"/>
    </source>
</evidence>
<evidence type="ECO:0000256" key="1">
    <source>
        <dbReference type="SAM" id="Coils"/>
    </source>
</evidence>
<sequence>MDPGSAGSSTTVDVHGLDADTALRGLDTGDMPVAAGAPCPSGDEGPALEGCASSGTLPEDAAEAAESMPSEGSSDSEVIHIDLTKRPPPLPMSGLALEQVVSMLPGNTYAVSGSGIPIREAPASEDPGSPRPRTSPKATPAAEAPAASSASDPAADAAAESPAAGVNPSPAGPEGPAGAAAQPGGGEDTDGPCDGSSPRVAFTFIPGLGVVPVVVHADILEDEDSDEERDGEGGGSSGGAAGLHKDVEVEPRNAPGPETAGPVQQTAAGDPPAGAVAVDGAAAEPAVVVPKMDISEEQLRSIIQQAVDGMTFGDAALVGGDEPDEDQAEDEEEQQEKEQPPPQLPPVQQQLPSTGSVPVFGGSFAAEAAAAGGFGGAEEAVGPTLPQPMAGFTALGGQAVDEPECQLQGLQSGFFGDRTAESVDGGSEGDASGPGEDGEQEEGEGEEAYEEEGQQQVAGEDSYMRDEEDEADVEEEEEGDIYEEDNIIPGDMDSDAYTDEDEGDTDAGVGGQEQLPAAAAGASAPSASPATATTAATTDAGAGASTASLQQSPSVGASAALESALPPVKVFGQGQSGRGIALSLPSLPRSRYAALDRSPSHGAASGSGAADTSHDAADGAARGEEHRAPGKSGLATELGAALRSVASGPAPGLTPRPSANFAAGASLPTPFAGCVLGTGGGGGGGSGSDGIDLNATIRLSGQSLTAIRQAALQAEAHRQAQAMAEGDAGKAAGDNAGGAHPHHTTSASPRRAGVPNLLNPFGMANRQASAAAGLTNAEPKQGASTSGSSFPEGDSAGGLGHDAEDAGDLLRDRSIIPPRYPTDAQRKQQQQHHHHHSHHERSEEGSAALSQSIEGHEAREGAEPAPGGKQRTRHRRSAEHIDLNAIAPGDAPEQADGRNDAGDENLHPPCRSLLAMRRSEEELPTAPAVSDSPRMLDEYYEEGSSSSSSAKSVADERLMDELEALREELGQKTTLVAGLRGELRKFSELAVRLEHQLGELRAQNSSQGAAAPRRASASAGPDIPAATVTAAPSVTSETQQDEQQQQQQHEEQQSSSSPAASSTSPPASSSSAASHSPLPPHPQPHGLEGGARLALYREIVSQAQLHAGRASGPAPADLRDAQELLQGKETLDAGTEKVMLIKLHKLVSWGCEAAWKASVAQQQLRHSEEAAQRSAQQAAQARSAWEAEREQLRRALEQRPSGPAAAAAADASGDMAAANEGLRQQVQTSQGELAVARARIAELEAAMEALKTAAGKPHQTRLPRSSPEGVTSDVDSAAWGKERQMLLKTISALQQEAEQARAAAGSSGSADAGSSVTAADADAAATSGVAPSASPAPAAAAMEAAAPAAAAMEAAAPAAAAMEAAAPASDAAAAPAPSDAAAAPQPISELQAERDAAVAEAADLRRQLDELLARAEEGRAHDAAVIEDLHLDLEEARAALQQQSAEAETQAQEQEQQCSELLAHVEELQQELAAAEARHEEERRAARAKQVAALATRDAEIQDLREQLKAAMDDLEEARAQGGTPREPHDPAQALEAKTQELAAVEAQLADVRGALTELQAEGGALQQRVVELQALLRRVQQQKEDAEADAVAARAEAATAQVRAGDADTALELAEAALGRARAQLDALQSQVMELEDEAVAAREEARSTRQGAEAALEVARKDAEELRASVARLEAEVRELREAADSVHELRSQVEGLEGELEAQAMRATVLGQHAEDAESALAAAVGKVAELEAAAADAAGARAEAAELRTKVLEFKQRLEDAAQRLEQQQQQEMGNDAARADRLQALQEELRAAQSERDAYKRDLAECRKQLEAARQQQQQQANAVSPSQSPRSVERREMQGDSTAAQIAALRREKAQLLAECARLQNEVERERANIGQFRAAASTSDGGLSQTSIEASSSISAAASEAARVKEVEQQLLAANAELEVTRAELQAARGELQTAGIELALKRELLAAKERSLVSLQETVDALKVAVMATQQMPGPTYESTRAEAQSRAEGLAEARQEAAVEVLQRQLADSERTARRLEQQVAMLEVRLSDAEESSARAAEQQAASQASSERGDRDVLDLLLQLQSKDAEVADLRREVELLRQQLADSSARLASAGAAHDPANLSAATIHELQLQLLQWRSLGEDLHARYQAKKEALRQLKEQLAAEQQRHADEQARNQARLEAACQRLGRLSADLGLALRRCITLDLQPLSAASLTSSPRAHMAAGGAGGDAPADVNALAALLARQGAALIESLETALEQAASAREERASMSTQLSSRQAVLDDLRHQLVRQAGARSVPGDMSGALAAARLANMGFGAGSGTGGHGVSGMRLGGDAAGGSSSSSGQLGGGVGEAALLSPRYGAANNVRPPAGAPEFRQTASRVGSTVGSTIPVLDATGVARAPAGGAPGSSLLGLNYGSRAAETPGLVSSSSVGRVNHQAPGSVYQQQLHAAAGRATGVLQDTGGLPLHTLSPLRLGTPHDTTNVYGGAVGTSASAGAGPGPATGFASSSPSLALGALHERWSRRSGAGM</sequence>
<feature type="region of interest" description="Disordered" evidence="2">
    <location>
        <begin position="1002"/>
        <end position="1088"/>
    </location>
</feature>
<feature type="region of interest" description="Disordered" evidence="2">
    <location>
        <begin position="222"/>
        <end position="277"/>
    </location>
</feature>
<feature type="compositionally biased region" description="Polar residues" evidence="2">
    <location>
        <begin position="1826"/>
        <end position="1836"/>
    </location>
</feature>
<feature type="region of interest" description="Disordered" evidence="2">
    <location>
        <begin position="410"/>
        <end position="557"/>
    </location>
</feature>
<feature type="compositionally biased region" description="Acidic residues" evidence="2">
    <location>
        <begin position="321"/>
        <end position="335"/>
    </location>
</feature>
<dbReference type="Proteomes" id="UP001054857">
    <property type="component" value="Unassembled WGS sequence"/>
</dbReference>
<feature type="compositionally biased region" description="Low complexity" evidence="2">
    <location>
        <begin position="600"/>
        <end position="611"/>
    </location>
</feature>
<feature type="compositionally biased region" description="Low complexity" evidence="2">
    <location>
        <begin position="1172"/>
        <end position="1184"/>
    </location>
</feature>
<organism evidence="3 4">
    <name type="scientific">Astrephomene gubernaculifera</name>
    <dbReference type="NCBI Taxonomy" id="47775"/>
    <lineage>
        <taxon>Eukaryota</taxon>
        <taxon>Viridiplantae</taxon>
        <taxon>Chlorophyta</taxon>
        <taxon>core chlorophytes</taxon>
        <taxon>Chlorophyceae</taxon>
        <taxon>CS clade</taxon>
        <taxon>Chlamydomonadales</taxon>
        <taxon>Astrephomenaceae</taxon>
        <taxon>Astrephomene</taxon>
    </lineage>
</organism>
<feature type="compositionally biased region" description="Low complexity" evidence="2">
    <location>
        <begin position="267"/>
        <end position="277"/>
    </location>
</feature>
<dbReference type="Gene3D" id="1.10.287.1490">
    <property type="match status" value="1"/>
</dbReference>
<feature type="compositionally biased region" description="Low complexity" evidence="2">
    <location>
        <begin position="1008"/>
        <end position="1076"/>
    </location>
</feature>
<feature type="region of interest" description="Disordered" evidence="2">
    <location>
        <begin position="1815"/>
        <end position="1848"/>
    </location>
</feature>
<feature type="compositionally biased region" description="Basic and acidic residues" evidence="2">
    <location>
        <begin position="801"/>
        <end position="814"/>
    </location>
</feature>
<feature type="region of interest" description="Disordered" evidence="2">
    <location>
        <begin position="593"/>
        <end position="640"/>
    </location>
</feature>
<gene>
    <name evidence="3" type="ORF">Agub_g13252</name>
</gene>
<feature type="compositionally biased region" description="Acidic residues" evidence="2">
    <location>
        <begin position="436"/>
        <end position="453"/>
    </location>
</feature>
<dbReference type="EMBL" id="BMAR01000043">
    <property type="protein sequence ID" value="GFR50932.1"/>
    <property type="molecule type" value="Genomic_DNA"/>
</dbReference>
<dbReference type="GO" id="GO:0000785">
    <property type="term" value="C:chromatin"/>
    <property type="evidence" value="ECO:0007669"/>
    <property type="project" value="TreeGrafter"/>
</dbReference>
<feature type="region of interest" description="Disordered" evidence="2">
    <location>
        <begin position="376"/>
        <end position="397"/>
    </location>
</feature>
<feature type="compositionally biased region" description="Basic and acidic residues" evidence="2">
    <location>
        <begin position="895"/>
        <end position="906"/>
    </location>
</feature>
<feature type="compositionally biased region" description="Basic and acidic residues" evidence="2">
    <location>
        <begin position="612"/>
        <end position="628"/>
    </location>
</feature>
<dbReference type="GO" id="GO:0000796">
    <property type="term" value="C:condensin complex"/>
    <property type="evidence" value="ECO:0007669"/>
    <property type="project" value="TreeGrafter"/>
</dbReference>
<feature type="region of interest" description="Disordered" evidence="2">
    <location>
        <begin position="1"/>
        <end position="77"/>
    </location>
</feature>
<dbReference type="PANTHER" id="PTHR43941">
    <property type="entry name" value="STRUCTURAL MAINTENANCE OF CHROMOSOMES PROTEIN 2"/>
    <property type="match status" value="1"/>
</dbReference>
<dbReference type="GO" id="GO:0007076">
    <property type="term" value="P:mitotic chromosome condensation"/>
    <property type="evidence" value="ECO:0007669"/>
    <property type="project" value="TreeGrafter"/>
</dbReference>
<feature type="region of interest" description="Disordered" evidence="2">
    <location>
        <begin position="718"/>
        <end position="909"/>
    </location>
</feature>
<dbReference type="GO" id="GO:0003682">
    <property type="term" value="F:chromatin binding"/>
    <property type="evidence" value="ECO:0007669"/>
    <property type="project" value="TreeGrafter"/>
</dbReference>
<feature type="region of interest" description="Disordered" evidence="2">
    <location>
        <begin position="1252"/>
        <end position="1273"/>
    </location>
</feature>
<proteinExistence type="predicted"/>
<dbReference type="PANTHER" id="PTHR43941:SF1">
    <property type="entry name" value="STRUCTURAL MAINTENANCE OF CHROMOSOMES PROTEIN 2"/>
    <property type="match status" value="1"/>
</dbReference>
<feature type="compositionally biased region" description="Low complexity" evidence="2">
    <location>
        <begin position="1198"/>
        <end position="1215"/>
    </location>
</feature>
<accession>A0AAD3HS72</accession>
<feature type="region of interest" description="Disordered" evidence="2">
    <location>
        <begin position="1170"/>
        <end position="1215"/>
    </location>
</feature>
<keyword evidence="4" id="KW-1185">Reference proteome</keyword>
<feature type="compositionally biased region" description="Low complexity" evidence="2">
    <location>
        <begin position="720"/>
        <end position="739"/>
    </location>
</feature>
<dbReference type="GO" id="GO:0000793">
    <property type="term" value="C:condensed chromosome"/>
    <property type="evidence" value="ECO:0007669"/>
    <property type="project" value="TreeGrafter"/>
</dbReference>
<feature type="coiled-coil region" evidence="1">
    <location>
        <begin position="2134"/>
        <end position="2168"/>
    </location>
</feature>
<feature type="compositionally biased region" description="Acidic residues" evidence="2">
    <location>
        <begin position="466"/>
        <end position="505"/>
    </location>
</feature>
<feature type="region of interest" description="Disordered" evidence="2">
    <location>
        <begin position="2324"/>
        <end position="2343"/>
    </location>
</feature>
<evidence type="ECO:0000313" key="4">
    <source>
        <dbReference type="Proteomes" id="UP001054857"/>
    </source>
</evidence>
<feature type="compositionally biased region" description="Low complexity" evidence="2">
    <location>
        <begin position="516"/>
        <end position="548"/>
    </location>
</feature>
<feature type="compositionally biased region" description="Polar residues" evidence="2">
    <location>
        <begin position="1"/>
        <end position="12"/>
    </location>
</feature>
<reference evidence="3 4" key="1">
    <citation type="journal article" date="2021" name="Sci. Rep.">
        <title>Genome sequencing of the multicellular alga Astrephomene provides insights into convergent evolution of germ-soma differentiation.</title>
        <authorList>
            <person name="Yamashita S."/>
            <person name="Yamamoto K."/>
            <person name="Matsuzaki R."/>
            <person name="Suzuki S."/>
            <person name="Yamaguchi H."/>
            <person name="Hirooka S."/>
            <person name="Minakuchi Y."/>
            <person name="Miyagishima S."/>
            <person name="Kawachi M."/>
            <person name="Toyoda A."/>
            <person name="Nozaki H."/>
        </authorList>
    </citation>
    <scope>NUCLEOTIDE SEQUENCE [LARGE SCALE GENOMIC DNA]</scope>
    <source>
        <strain evidence="3 4">NIES-4017</strain>
    </source>
</reference>
<keyword evidence="1" id="KW-0175">Coiled coil</keyword>
<protein>
    <submittedName>
        <fullName evidence="3">Uncharacterized protein</fullName>
    </submittedName>
</protein>
<evidence type="ECO:0000313" key="3">
    <source>
        <dbReference type="EMBL" id="GFR50932.1"/>
    </source>
</evidence>
<feature type="region of interest" description="Disordered" evidence="2">
    <location>
        <begin position="314"/>
        <end position="360"/>
    </location>
</feature>